<gene>
    <name evidence="1" type="ORF">MRB53_032077</name>
</gene>
<keyword evidence="2" id="KW-1185">Reference proteome</keyword>
<accession>A0ACC2KRE4</accession>
<comment type="caution">
    <text evidence="1">The sequence shown here is derived from an EMBL/GenBank/DDBJ whole genome shotgun (WGS) entry which is preliminary data.</text>
</comment>
<organism evidence="1 2">
    <name type="scientific">Persea americana</name>
    <name type="common">Avocado</name>
    <dbReference type="NCBI Taxonomy" id="3435"/>
    <lineage>
        <taxon>Eukaryota</taxon>
        <taxon>Viridiplantae</taxon>
        <taxon>Streptophyta</taxon>
        <taxon>Embryophyta</taxon>
        <taxon>Tracheophyta</taxon>
        <taxon>Spermatophyta</taxon>
        <taxon>Magnoliopsida</taxon>
        <taxon>Magnoliidae</taxon>
        <taxon>Laurales</taxon>
        <taxon>Lauraceae</taxon>
        <taxon>Persea</taxon>
    </lineage>
</organism>
<evidence type="ECO:0000313" key="2">
    <source>
        <dbReference type="Proteomes" id="UP001234297"/>
    </source>
</evidence>
<protein>
    <submittedName>
        <fullName evidence="1">Uncharacterized protein</fullName>
    </submittedName>
</protein>
<sequence>MSKSEKVSSSVGEVDPLLKDLSEKKLNFQRNVIALVSELEEVRGQLALQEESLARETQNRKVAEMKARRMEDEICQLQKSLEERNGQVQESASIAKQYLNELDKLRPQLSLTQATSDPSAPSTHYVQAQCLDLLISLDEKIRFLEEHENQVNRLTEKLDLLQMDFQVKEVSQKQLKDEVLRFGHEIMHEIMKAGANHDYELKKIFEMIFSKNFEKVNKQLSTMVEDIATLRDEIKDMTDCWITRTKELELELGRHQKSEKELKKRVLKLEFCLQEAHIQMWKLQKMEERADKALMELRDQLANKQESGGEGLYKQNFWECPSFKIAISVSVLVLVAFLRW</sequence>
<proteinExistence type="predicted"/>
<name>A0ACC2KRE4_PERAE</name>
<dbReference type="Proteomes" id="UP001234297">
    <property type="component" value="Chromosome 10"/>
</dbReference>
<dbReference type="EMBL" id="CM056818">
    <property type="protein sequence ID" value="KAJ8623548.1"/>
    <property type="molecule type" value="Genomic_DNA"/>
</dbReference>
<evidence type="ECO:0000313" key="1">
    <source>
        <dbReference type="EMBL" id="KAJ8623548.1"/>
    </source>
</evidence>
<reference evidence="1 2" key="1">
    <citation type="journal article" date="2022" name="Hortic Res">
        <title>A haplotype resolved chromosomal level avocado genome allows analysis of novel avocado genes.</title>
        <authorList>
            <person name="Nath O."/>
            <person name="Fletcher S.J."/>
            <person name="Hayward A."/>
            <person name="Shaw L.M."/>
            <person name="Masouleh A.K."/>
            <person name="Furtado A."/>
            <person name="Henry R.J."/>
            <person name="Mitter N."/>
        </authorList>
    </citation>
    <scope>NUCLEOTIDE SEQUENCE [LARGE SCALE GENOMIC DNA]</scope>
    <source>
        <strain evidence="2">cv. Hass</strain>
    </source>
</reference>